<dbReference type="InterPro" id="IPR018688">
    <property type="entry name" value="PpoB2-like"/>
</dbReference>
<comment type="caution">
    <text evidence="2">The sequence shown here is derived from an EMBL/GenBank/DDBJ whole genome shotgun (WGS) entry which is preliminary data.</text>
</comment>
<evidence type="ECO:0000313" key="3">
    <source>
        <dbReference type="Proteomes" id="UP000240418"/>
    </source>
</evidence>
<feature type="transmembrane region" description="Helical" evidence="1">
    <location>
        <begin position="20"/>
        <end position="42"/>
    </location>
</feature>
<name>A0A2P8FJW5_9RHOB</name>
<feature type="transmembrane region" description="Helical" evidence="1">
    <location>
        <begin position="151"/>
        <end position="172"/>
    </location>
</feature>
<keyword evidence="1" id="KW-0472">Membrane</keyword>
<dbReference type="RefSeq" id="WP_106606723.1">
    <property type="nucleotide sequence ID" value="NZ_PYGJ01000001.1"/>
</dbReference>
<keyword evidence="1" id="KW-0812">Transmembrane</keyword>
<proteinExistence type="predicted"/>
<feature type="transmembrane region" description="Helical" evidence="1">
    <location>
        <begin position="72"/>
        <end position="102"/>
    </location>
</feature>
<gene>
    <name evidence="2" type="ORF">CLV88_101441</name>
</gene>
<protein>
    <submittedName>
        <fullName evidence="2">Putative metal-binding membrane protein</fullName>
    </submittedName>
</protein>
<dbReference type="Pfam" id="PF09948">
    <property type="entry name" value="PpoB2"/>
    <property type="match status" value="1"/>
</dbReference>
<reference evidence="2 3" key="1">
    <citation type="submission" date="2018-03" db="EMBL/GenBank/DDBJ databases">
        <title>Genomic Encyclopedia of Archaeal and Bacterial Type Strains, Phase II (KMG-II): from individual species to whole genera.</title>
        <authorList>
            <person name="Goeker M."/>
        </authorList>
    </citation>
    <scope>NUCLEOTIDE SEQUENCE [LARGE SCALE GENOMIC DNA]</scope>
    <source>
        <strain evidence="2 3">DSM 100673</strain>
    </source>
</reference>
<dbReference type="EMBL" id="PYGJ01000001">
    <property type="protein sequence ID" value="PSL22016.1"/>
    <property type="molecule type" value="Genomic_DNA"/>
</dbReference>
<keyword evidence="3" id="KW-1185">Reference proteome</keyword>
<feature type="transmembrane region" description="Helical" evidence="1">
    <location>
        <begin position="114"/>
        <end position="139"/>
    </location>
</feature>
<organism evidence="2 3">
    <name type="scientific">Shimia abyssi</name>
    <dbReference type="NCBI Taxonomy" id="1662395"/>
    <lineage>
        <taxon>Bacteria</taxon>
        <taxon>Pseudomonadati</taxon>
        <taxon>Pseudomonadota</taxon>
        <taxon>Alphaproteobacteria</taxon>
        <taxon>Rhodobacterales</taxon>
        <taxon>Roseobacteraceae</taxon>
    </lineage>
</organism>
<evidence type="ECO:0000256" key="1">
    <source>
        <dbReference type="SAM" id="Phobius"/>
    </source>
</evidence>
<feature type="transmembrane region" description="Helical" evidence="1">
    <location>
        <begin position="210"/>
        <end position="243"/>
    </location>
</feature>
<keyword evidence="1" id="KW-1133">Transmembrane helix</keyword>
<dbReference type="OrthoDB" id="164118at2"/>
<evidence type="ECO:0000313" key="2">
    <source>
        <dbReference type="EMBL" id="PSL22016.1"/>
    </source>
</evidence>
<accession>A0A2P8FJW5</accession>
<feature type="transmembrane region" description="Helical" evidence="1">
    <location>
        <begin position="249"/>
        <end position="269"/>
    </location>
</feature>
<dbReference type="Proteomes" id="UP000240418">
    <property type="component" value="Unassembled WGS sequence"/>
</dbReference>
<dbReference type="AlphaFoldDB" id="A0A2P8FJW5"/>
<sequence length="270" mass="28898">MADVERPGAAERLLRRQGWVVTAALIAITSLAALYTVLGIGMSMTSIEMTAMARPVGQPMLMGAGPVWTPTYALLVFLMWAVMMVAMMTPSAAPAVLLFGALKRQGPARDQANTATLCFLSGYLAIWGVFSIVATILQWGLSHYGLMANAMMTLASPQLAAALIAAAGLYQLTPAKTACLRHCQSPAKFLTTHQKPGLWGAFRMGVLHGAYCTGCCWALMALLFVGGIMNLYWIVGLAVYVAVEKLAPRHWPVSQVTGLGLIVLALWLIN</sequence>